<dbReference type="Proteomes" id="UP001163046">
    <property type="component" value="Unassembled WGS sequence"/>
</dbReference>
<feature type="compositionally biased region" description="Basic and acidic residues" evidence="1">
    <location>
        <begin position="232"/>
        <end position="255"/>
    </location>
</feature>
<evidence type="ECO:0000313" key="3">
    <source>
        <dbReference type="Proteomes" id="UP001163046"/>
    </source>
</evidence>
<reference evidence="2" key="1">
    <citation type="submission" date="2023-01" db="EMBL/GenBank/DDBJ databases">
        <title>Genome assembly of the deep-sea coral Lophelia pertusa.</title>
        <authorList>
            <person name="Herrera S."/>
            <person name="Cordes E."/>
        </authorList>
    </citation>
    <scope>NUCLEOTIDE SEQUENCE</scope>
    <source>
        <strain evidence="2">USNM1676648</strain>
        <tissue evidence="2">Polyp</tissue>
    </source>
</reference>
<organism evidence="2 3">
    <name type="scientific">Desmophyllum pertusum</name>
    <dbReference type="NCBI Taxonomy" id="174260"/>
    <lineage>
        <taxon>Eukaryota</taxon>
        <taxon>Metazoa</taxon>
        <taxon>Cnidaria</taxon>
        <taxon>Anthozoa</taxon>
        <taxon>Hexacorallia</taxon>
        <taxon>Scleractinia</taxon>
        <taxon>Caryophylliina</taxon>
        <taxon>Caryophylliidae</taxon>
        <taxon>Desmophyllum</taxon>
    </lineage>
</organism>
<gene>
    <name evidence="2" type="ORF">OS493_023116</name>
</gene>
<feature type="compositionally biased region" description="Basic residues" evidence="1">
    <location>
        <begin position="135"/>
        <end position="148"/>
    </location>
</feature>
<dbReference type="AlphaFoldDB" id="A0A9W9YY89"/>
<comment type="caution">
    <text evidence="2">The sequence shown here is derived from an EMBL/GenBank/DDBJ whole genome shotgun (WGS) entry which is preliminary data.</text>
</comment>
<dbReference type="OrthoDB" id="5964674at2759"/>
<dbReference type="EMBL" id="MU826842">
    <property type="protein sequence ID" value="KAJ7371778.1"/>
    <property type="molecule type" value="Genomic_DNA"/>
</dbReference>
<proteinExistence type="predicted"/>
<feature type="region of interest" description="Disordered" evidence="1">
    <location>
        <begin position="134"/>
        <end position="191"/>
    </location>
</feature>
<evidence type="ECO:0000313" key="2">
    <source>
        <dbReference type="EMBL" id="KAJ7371778.1"/>
    </source>
</evidence>
<protein>
    <submittedName>
        <fullName evidence="2">Uncharacterized protein</fullName>
    </submittedName>
</protein>
<evidence type="ECO:0000256" key="1">
    <source>
        <dbReference type="SAM" id="MobiDB-lite"/>
    </source>
</evidence>
<keyword evidence="3" id="KW-1185">Reference proteome</keyword>
<sequence length="255" mass="29385">MERKLIICQTVDVNITDCTKWVQRQDCPHSSSPNGRYIFSISAKSFAECVKPQYCSIMAKISEYNVSFQTEVQILRRNVLNVTEGKTERPPFFLPQMKRKETSTKTEERQTPDIELDVRGLGGKTYSNYSFINNGKRREKRTRQRKIKVNSFSSPSNEAVDHKSPAFSLPPIDSKSLTHHHTENIPGCSNTQTILPHQEFELAFNTLMSVIERKKEEQKRTTQRFQRNIVQGEHKPINEKLHSPDEAKDGCSPDE</sequence>
<name>A0A9W9YY89_9CNID</name>
<feature type="region of interest" description="Disordered" evidence="1">
    <location>
        <begin position="215"/>
        <end position="255"/>
    </location>
</feature>
<accession>A0A9W9YY89</accession>